<dbReference type="PANTHER" id="PTHR47197:SF3">
    <property type="entry name" value="DIHYDRO-HEME D1 DEHYDROGENASE"/>
    <property type="match status" value="1"/>
</dbReference>
<gene>
    <name evidence="3" type="ORF">A2W59_00090</name>
</gene>
<keyword evidence="1" id="KW-0732">Signal</keyword>
<dbReference type="EMBL" id="MHSU01000009">
    <property type="protein sequence ID" value="OHA50802.1"/>
    <property type="molecule type" value="Genomic_DNA"/>
</dbReference>
<dbReference type="Gene3D" id="2.130.10.10">
    <property type="entry name" value="YVTN repeat-like/Quinoprotein amine dehydrogenase"/>
    <property type="match status" value="3"/>
</dbReference>
<dbReference type="InterPro" id="IPR048433">
    <property type="entry name" value="YNCE-like_beta-prop"/>
</dbReference>
<reference evidence="3 4" key="1">
    <citation type="journal article" date="2016" name="Nat. Commun.">
        <title>Thousands of microbial genomes shed light on interconnected biogeochemical processes in an aquifer system.</title>
        <authorList>
            <person name="Anantharaman K."/>
            <person name="Brown C.T."/>
            <person name="Hug L.A."/>
            <person name="Sharon I."/>
            <person name="Castelle C.J."/>
            <person name="Probst A.J."/>
            <person name="Thomas B.C."/>
            <person name="Singh A."/>
            <person name="Wilkins M.J."/>
            <person name="Karaoz U."/>
            <person name="Brodie E.L."/>
            <person name="Williams K.H."/>
            <person name="Hubbard S.S."/>
            <person name="Banfield J.F."/>
        </authorList>
    </citation>
    <scope>NUCLEOTIDE SEQUENCE [LARGE SCALE GENOMIC DNA]</scope>
</reference>
<dbReference type="InterPro" id="IPR011964">
    <property type="entry name" value="YVTN_b-propeller_repeat"/>
</dbReference>
<evidence type="ECO:0000259" key="2">
    <source>
        <dbReference type="Pfam" id="PF21783"/>
    </source>
</evidence>
<dbReference type="SUPFAM" id="SSF50974">
    <property type="entry name" value="Nitrous oxide reductase, N-terminal domain"/>
    <property type="match status" value="1"/>
</dbReference>
<proteinExistence type="predicted"/>
<evidence type="ECO:0000313" key="3">
    <source>
        <dbReference type="EMBL" id="OHA50802.1"/>
    </source>
</evidence>
<dbReference type="PANTHER" id="PTHR47197">
    <property type="entry name" value="PROTEIN NIRF"/>
    <property type="match status" value="1"/>
</dbReference>
<feature type="domain" description="YNCE-like beta-propeller" evidence="2">
    <location>
        <begin position="320"/>
        <end position="386"/>
    </location>
</feature>
<protein>
    <recommendedName>
        <fullName evidence="2">YNCE-like beta-propeller domain-containing protein</fullName>
    </recommendedName>
</protein>
<organism evidence="3 4">
    <name type="scientific">Candidatus Terrybacteria bacterium RIFCSPHIGHO2_02_41_19</name>
    <dbReference type="NCBI Taxonomy" id="1802364"/>
    <lineage>
        <taxon>Bacteria</taxon>
        <taxon>Candidatus Terryibacteriota</taxon>
    </lineage>
</organism>
<dbReference type="NCBIfam" id="TIGR02276">
    <property type="entry name" value="beta_rpt_yvtn"/>
    <property type="match status" value="1"/>
</dbReference>
<sequence length="509" mass="55198">MKQIIIGLVALAALTGGIFLLSGKTPLRQSSDGASKETSKKLETKIEDKIYVAIEEVGEIAVISVKDRNVIKRIDLSSDIGGTKIGFMPHNVQVAPDNKSVWVTANAMDMSGNKVSFNVIPKARADEGHGEEADIKANDEIIVIDPLTDKIIKRIEMGTDLHLSHIALTSDSNYAIAAAQSKGVVYKINAKTYEVEKEINTEKGAEPHGLRISPDGQTAYIAMLKGKSIGVLDIQKITLSYVPLKGAAVQTGVTANGRYALASVYDAKSLAVYDIASQKLSYIDLPEEAKGPVQIYPTPDSRFVYVADQGYYFNQPNSDLVYKIDLQEMKVAETIKGGTAPHGVAVSKDGKFAYVTNLLSEDLSVIDTALGKETARIKVGKMPNGVSLFYGGGLVSPITEGEIVSRNGLHWHATLAIYEKGIQQDIPADIGIGVAHMPIHTHDQSGTVHMEFAGLVRKEDLTLEQFFKNWGKDLKGLGGKMTMTVNGNDNAELGSYIMKDNDKIEIRYE</sequence>
<accession>A0A1G2PT79</accession>
<dbReference type="InterPro" id="IPR051200">
    <property type="entry name" value="Host-pathogen_enzymatic-act"/>
</dbReference>
<dbReference type="AlphaFoldDB" id="A0A1G2PT79"/>
<dbReference type="InterPro" id="IPR011045">
    <property type="entry name" value="N2O_reductase_N"/>
</dbReference>
<comment type="caution">
    <text evidence="3">The sequence shown here is derived from an EMBL/GenBank/DDBJ whole genome shotgun (WGS) entry which is preliminary data.</text>
</comment>
<evidence type="ECO:0000256" key="1">
    <source>
        <dbReference type="ARBA" id="ARBA00022729"/>
    </source>
</evidence>
<evidence type="ECO:0000313" key="4">
    <source>
        <dbReference type="Proteomes" id="UP000178646"/>
    </source>
</evidence>
<dbReference type="Proteomes" id="UP000178646">
    <property type="component" value="Unassembled WGS sequence"/>
</dbReference>
<name>A0A1G2PT79_9BACT</name>
<dbReference type="Pfam" id="PF21783">
    <property type="entry name" value="YNCE"/>
    <property type="match status" value="1"/>
</dbReference>
<dbReference type="InterPro" id="IPR015943">
    <property type="entry name" value="WD40/YVTN_repeat-like_dom_sf"/>
</dbReference>